<protein>
    <submittedName>
        <fullName evidence="1">Uncharacterized protein</fullName>
    </submittedName>
</protein>
<dbReference type="Proteomes" id="UP000015605">
    <property type="component" value="Unassembled WGS sequence"/>
</dbReference>
<gene>
    <name evidence="1" type="ORF">N207_07640</name>
</gene>
<evidence type="ECO:0000313" key="1">
    <source>
        <dbReference type="EMBL" id="EPZ92894.1"/>
    </source>
</evidence>
<sequence length="41" mass="4971">MPPYPLKEMSFYIIKKSNREKSFSKNNTFLVIITILFFQKQ</sequence>
<dbReference type="AlphaFoldDB" id="T0ETW1"/>
<name>T0ETW1_HELPX</name>
<proteinExistence type="predicted"/>
<comment type="caution">
    <text evidence="1">The sequence shown here is derived from an EMBL/GenBank/DDBJ whole genome shotgun (WGS) entry which is preliminary data.</text>
</comment>
<dbReference type="EMBL" id="AUSS01000015">
    <property type="protein sequence ID" value="EPZ92894.1"/>
    <property type="molecule type" value="Genomic_DNA"/>
</dbReference>
<accession>T0ETW1</accession>
<reference evidence="1 2" key="1">
    <citation type="journal article" date="2013" name="Genome Announc.">
        <title>Multiple genome sequences of Helicobacter pylori strains of diverse disease and antibiotic resistance backgrounds from Malaysia.</title>
        <authorList>
            <person name="Rehvathy V."/>
            <person name="Tan M.H."/>
            <person name="Gunaletchumy S.P."/>
            <person name="Teh X."/>
            <person name="Wang S."/>
            <person name="Baybayan P."/>
            <person name="Singh S."/>
            <person name="Ashby M."/>
            <person name="Kaakoush N.O."/>
            <person name="Mitchell H.M."/>
            <person name="Croft L.J."/>
            <person name="Goh K.L."/>
            <person name="Loke M.F."/>
            <person name="Vadivelu J."/>
        </authorList>
    </citation>
    <scope>NUCLEOTIDE SEQUENCE [LARGE SCALE GENOMIC DNA]</scope>
    <source>
        <strain evidence="1 2">UM114</strain>
    </source>
</reference>
<evidence type="ECO:0000313" key="2">
    <source>
        <dbReference type="Proteomes" id="UP000015605"/>
    </source>
</evidence>
<organism evidence="1 2">
    <name type="scientific">Helicobacter pylori UM114</name>
    <dbReference type="NCBI Taxonomy" id="1355531"/>
    <lineage>
        <taxon>Bacteria</taxon>
        <taxon>Pseudomonadati</taxon>
        <taxon>Campylobacterota</taxon>
        <taxon>Epsilonproteobacteria</taxon>
        <taxon>Campylobacterales</taxon>
        <taxon>Helicobacteraceae</taxon>
        <taxon>Helicobacter</taxon>
    </lineage>
</organism>